<evidence type="ECO:0000256" key="4">
    <source>
        <dbReference type="ARBA" id="ARBA00022475"/>
    </source>
</evidence>
<dbReference type="OrthoDB" id="9786183at2"/>
<keyword evidence="3" id="KW-0813">Transport</keyword>
<keyword evidence="6 8" id="KW-1133">Transmembrane helix</keyword>
<feature type="transmembrane region" description="Helical" evidence="8">
    <location>
        <begin position="57"/>
        <end position="76"/>
    </location>
</feature>
<feature type="transmembrane region" description="Helical" evidence="8">
    <location>
        <begin position="280"/>
        <end position="299"/>
    </location>
</feature>
<feature type="transmembrane region" description="Helical" evidence="8">
    <location>
        <begin position="158"/>
        <end position="181"/>
    </location>
</feature>
<evidence type="ECO:0000256" key="3">
    <source>
        <dbReference type="ARBA" id="ARBA00022448"/>
    </source>
</evidence>
<dbReference type="EMBL" id="VRTY01000129">
    <property type="protein sequence ID" value="TXK26410.1"/>
    <property type="molecule type" value="Genomic_DNA"/>
</dbReference>
<accession>A0A5C8IYP3</accession>
<dbReference type="RefSeq" id="WP_147923907.1">
    <property type="nucleotide sequence ID" value="NZ_VRTY01000129.1"/>
</dbReference>
<dbReference type="InterPro" id="IPR004776">
    <property type="entry name" value="Mem_transp_PIN-like"/>
</dbReference>
<dbReference type="PANTHER" id="PTHR36838">
    <property type="entry name" value="AUXIN EFFLUX CARRIER FAMILY PROTEIN"/>
    <property type="match status" value="1"/>
</dbReference>
<dbReference type="GO" id="GO:0005886">
    <property type="term" value="C:plasma membrane"/>
    <property type="evidence" value="ECO:0007669"/>
    <property type="project" value="UniProtKB-SubCell"/>
</dbReference>
<gene>
    <name evidence="9" type="ORF">FVR03_21860</name>
</gene>
<evidence type="ECO:0000256" key="1">
    <source>
        <dbReference type="ARBA" id="ARBA00004651"/>
    </source>
</evidence>
<evidence type="ECO:0000256" key="5">
    <source>
        <dbReference type="ARBA" id="ARBA00022692"/>
    </source>
</evidence>
<dbReference type="GO" id="GO:0055085">
    <property type="term" value="P:transmembrane transport"/>
    <property type="evidence" value="ECO:0007669"/>
    <property type="project" value="InterPro"/>
</dbReference>
<evidence type="ECO:0000313" key="9">
    <source>
        <dbReference type="EMBL" id="TXK26410.1"/>
    </source>
</evidence>
<sequence length="303" mass="32840">MSSFILLFVCLLIGMLLRRVPAFPAATPLALNQFVIYISLPALALLYIPEIELHRELLLPVAVAWICFGVSALLFGSLGRVYGWSRKLTGCLILMSGLSNTSFVGFPIIEALYGESGLKIAILVDQPGSFVALSTVGIAVAAAFSKGEASAKGIVKKIFTFPPLLSFFVALAMSLLGLHFPDALKDVFQRLGSTVTPLALVSVGMQLRVERHSKHWRFLFLGLAYQLVLAPAIIYGLYAGLFNARAEIVQVCVMEAAMSPMIAPSIVAATYGLKPRLANMMVGFGLPLSFITLVFWYWVVSGF</sequence>
<comment type="caution">
    <text evidence="9">The sequence shown here is derived from an EMBL/GenBank/DDBJ whole genome shotgun (WGS) entry which is preliminary data.</text>
</comment>
<dbReference type="Gene3D" id="1.20.1530.20">
    <property type="match status" value="1"/>
</dbReference>
<dbReference type="Proteomes" id="UP000321926">
    <property type="component" value="Unassembled WGS sequence"/>
</dbReference>
<feature type="transmembrane region" description="Helical" evidence="8">
    <location>
        <begin position="129"/>
        <end position="146"/>
    </location>
</feature>
<dbReference type="AlphaFoldDB" id="A0A5C8IYP3"/>
<dbReference type="PANTHER" id="PTHR36838:SF1">
    <property type="entry name" value="SLR1864 PROTEIN"/>
    <property type="match status" value="1"/>
</dbReference>
<name>A0A5C8IYP3_9BACT</name>
<comment type="subcellular location">
    <subcellularLocation>
        <location evidence="1">Cell membrane</location>
        <topology evidence="1">Multi-pass membrane protein</topology>
    </subcellularLocation>
</comment>
<dbReference type="Pfam" id="PF03547">
    <property type="entry name" value="Mem_trans"/>
    <property type="match status" value="1"/>
</dbReference>
<feature type="transmembrane region" description="Helical" evidence="8">
    <location>
        <begin position="88"/>
        <end position="109"/>
    </location>
</feature>
<comment type="similarity">
    <text evidence="2">Belongs to the auxin efflux carrier (TC 2.A.69) family.</text>
</comment>
<keyword evidence="4" id="KW-1003">Cell membrane</keyword>
<reference evidence="9 10" key="1">
    <citation type="submission" date="2019-08" db="EMBL/GenBank/DDBJ databases">
        <authorList>
            <person name="Shi S."/>
        </authorList>
    </citation>
    <scope>NUCLEOTIDE SEQUENCE [LARGE SCALE GENOMIC DNA]</scope>
    <source>
        <strain evidence="9 10">GY10130</strain>
    </source>
</reference>
<protein>
    <submittedName>
        <fullName evidence="9">AEC family transporter</fullName>
    </submittedName>
</protein>
<evidence type="ECO:0000256" key="6">
    <source>
        <dbReference type="ARBA" id="ARBA00022989"/>
    </source>
</evidence>
<evidence type="ECO:0000256" key="7">
    <source>
        <dbReference type="ARBA" id="ARBA00023136"/>
    </source>
</evidence>
<evidence type="ECO:0000256" key="2">
    <source>
        <dbReference type="ARBA" id="ARBA00010145"/>
    </source>
</evidence>
<feature type="transmembrane region" description="Helical" evidence="8">
    <location>
        <begin position="248"/>
        <end position="273"/>
    </location>
</feature>
<keyword evidence="7 8" id="KW-0472">Membrane</keyword>
<feature type="transmembrane region" description="Helical" evidence="8">
    <location>
        <begin position="219"/>
        <end position="242"/>
    </location>
</feature>
<organism evidence="9 10">
    <name type="scientific">Pontibacter qinzhouensis</name>
    <dbReference type="NCBI Taxonomy" id="2603253"/>
    <lineage>
        <taxon>Bacteria</taxon>
        <taxon>Pseudomonadati</taxon>
        <taxon>Bacteroidota</taxon>
        <taxon>Cytophagia</taxon>
        <taxon>Cytophagales</taxon>
        <taxon>Hymenobacteraceae</taxon>
        <taxon>Pontibacter</taxon>
    </lineage>
</organism>
<proteinExistence type="inferred from homology"/>
<evidence type="ECO:0000256" key="8">
    <source>
        <dbReference type="SAM" id="Phobius"/>
    </source>
</evidence>
<dbReference type="InterPro" id="IPR038770">
    <property type="entry name" value="Na+/solute_symporter_sf"/>
</dbReference>
<keyword evidence="5 8" id="KW-0812">Transmembrane</keyword>
<keyword evidence="10" id="KW-1185">Reference proteome</keyword>
<evidence type="ECO:0000313" key="10">
    <source>
        <dbReference type="Proteomes" id="UP000321926"/>
    </source>
</evidence>